<evidence type="ECO:0000256" key="2">
    <source>
        <dbReference type="SAM" id="MobiDB-lite"/>
    </source>
</evidence>
<accession>A0A3P8FT52</accession>
<feature type="coiled-coil region" evidence="1">
    <location>
        <begin position="19"/>
        <end position="209"/>
    </location>
</feature>
<evidence type="ECO:0008006" key="5">
    <source>
        <dbReference type="Google" id="ProtNLM"/>
    </source>
</evidence>
<organism evidence="3 4">
    <name type="scientific">Onchocerca flexuosa</name>
    <dbReference type="NCBI Taxonomy" id="387005"/>
    <lineage>
        <taxon>Eukaryota</taxon>
        <taxon>Metazoa</taxon>
        <taxon>Ecdysozoa</taxon>
        <taxon>Nematoda</taxon>
        <taxon>Chromadorea</taxon>
        <taxon>Rhabditida</taxon>
        <taxon>Spirurina</taxon>
        <taxon>Spiruromorpha</taxon>
        <taxon>Filarioidea</taxon>
        <taxon>Onchocercidae</taxon>
        <taxon>Onchocerca</taxon>
    </lineage>
</organism>
<dbReference type="Proteomes" id="UP000267606">
    <property type="component" value="Unassembled WGS sequence"/>
</dbReference>
<proteinExistence type="predicted"/>
<reference evidence="3 4" key="1">
    <citation type="submission" date="2018-11" db="EMBL/GenBank/DDBJ databases">
        <authorList>
            <consortium name="Pathogen Informatics"/>
        </authorList>
    </citation>
    <scope>NUCLEOTIDE SEQUENCE [LARGE SCALE GENOMIC DNA]</scope>
</reference>
<dbReference type="EMBL" id="UZAJ01042167">
    <property type="protein sequence ID" value="VDP21936.1"/>
    <property type="molecule type" value="Genomic_DNA"/>
</dbReference>
<feature type="region of interest" description="Disordered" evidence="2">
    <location>
        <begin position="230"/>
        <end position="253"/>
    </location>
</feature>
<sequence>MQEQLTDAEAAKLSALRGRHSLESELTELEAALTAKNSAEDRALVLFKEKSSALALVEEQDEQVRSLLKKYKAAVQQSAVDSIKIADQFEQMADMEKDKEKLREQLNDVSSALEYHQQHSVEKHKLLLAEQRIRDLETKLELEVSQKLRLEALMVKANDEVESLKDQIQELNNLREKDLNITRKTRKDISILQEQLEDLRKREMDLVHKCKQACAEKRIDDLRKALSKDISDREDASDDEDLFSIQNGSLTGD</sequence>
<evidence type="ECO:0000313" key="4">
    <source>
        <dbReference type="Proteomes" id="UP000267606"/>
    </source>
</evidence>
<keyword evidence="1" id="KW-0175">Coiled coil</keyword>
<feature type="compositionally biased region" description="Polar residues" evidence="2">
    <location>
        <begin position="244"/>
        <end position="253"/>
    </location>
</feature>
<evidence type="ECO:0000313" key="3">
    <source>
        <dbReference type="EMBL" id="VDP21936.1"/>
    </source>
</evidence>
<dbReference type="SUPFAM" id="SSF90257">
    <property type="entry name" value="Myosin rod fragments"/>
    <property type="match status" value="1"/>
</dbReference>
<dbReference type="AlphaFoldDB" id="A0A3P8FT52"/>
<evidence type="ECO:0000256" key="1">
    <source>
        <dbReference type="SAM" id="Coils"/>
    </source>
</evidence>
<name>A0A3P8FT52_9BILA</name>
<keyword evidence="4" id="KW-1185">Reference proteome</keyword>
<protein>
    <recommendedName>
        <fullName evidence="5">Myosin_tail_1 domain-containing protein</fullName>
    </recommendedName>
</protein>
<gene>
    <name evidence="3" type="ORF">OFLC_LOCUS15451</name>
</gene>